<comment type="subunit">
    <text evidence="11">Heterotrimer of RecB, RecC and RecD. All subunits contribute to DNA-binding.</text>
</comment>
<dbReference type="STRING" id="291169.A9E74_02380"/>
<dbReference type="InterPro" id="IPR003593">
    <property type="entry name" value="AAA+_ATPase"/>
</dbReference>
<dbReference type="NCBIfam" id="TIGR01447">
    <property type="entry name" value="recD"/>
    <property type="match status" value="1"/>
</dbReference>
<dbReference type="InterPro" id="IPR050534">
    <property type="entry name" value="Coronavir_polyprotein_1ab"/>
</dbReference>
<evidence type="ECO:0000259" key="12">
    <source>
        <dbReference type="SMART" id="SM00382"/>
    </source>
</evidence>
<dbReference type="Proteomes" id="UP000094379">
    <property type="component" value="Unassembled WGS sequence"/>
</dbReference>
<dbReference type="PANTHER" id="PTHR43788:SF6">
    <property type="entry name" value="DNA HELICASE B"/>
    <property type="match status" value="1"/>
</dbReference>
<name>A0A1E3GP90_9GAMM</name>
<dbReference type="InterPro" id="IPR006344">
    <property type="entry name" value="RecD"/>
</dbReference>
<keyword evidence="3 11" id="KW-0227">DNA damage</keyword>
<evidence type="ECO:0000256" key="6">
    <source>
        <dbReference type="ARBA" id="ARBA00022839"/>
    </source>
</evidence>
<comment type="miscellaneous">
    <text evidence="11">In the RecBCD complex, RecB has a slow 3'-5' helicase, an exonuclease activity and loads RecA onto ssDNA, RecD has a fast 5'-3' helicase activity, while RecC stimulates the ATPase and processivity of the RecB helicase and contributes to recognition of the Chi site.</text>
</comment>
<dbReference type="GO" id="GO:0003677">
    <property type="term" value="F:DNA binding"/>
    <property type="evidence" value="ECO:0007669"/>
    <property type="project" value="UniProtKB-UniRule"/>
</dbReference>
<evidence type="ECO:0000256" key="1">
    <source>
        <dbReference type="ARBA" id="ARBA00022722"/>
    </source>
</evidence>
<sequence>MNALKILREAGFSELAYHFAAYIGRQQQTEDPLVTLTAGLLSETISEGHVCLNLNDFQSLNPLVQQVLPDISLWLQSLKQTEVVGQPGEFKPLILTADGLLYLYRYWQSEQQVAQAIKQRLNDSDMLPAADTLTTFMTDWQNSLPDTDWQKVAVLSALRRQLCVISGGPGTGKTTVVLKILQCLQLNEDKPRIALAAPTGKAAARLQQAISQHTGEQYVAKTLHRLLGISARFDQGRYSAERPLPVDVLIVDEASMIDINLMAITLKALPLHARLILLGDSDQLASVESGAVLANLCADEPSFSTEFSAWTKQVSEIDLPATSFVNPLQDSLVKLQHSYRFAAGGVVGQLALAVNQGEAEKVTDLLLNQTPSALAAPTTEHIQTQLLSGYQQFIEAIEQRKDAVSCIQAFEAFRMLCAVKQGTQSVYSVNQMMSQLLAKRGWRTAQPFYPGRPIMITQNHYRQNLYNGDVGVVLPNIDGELQACFLFGGELRWLPLSRLPAHETVFAMTVHKSQGSEFDHIALLLPDEDSAVLSRELVYTALTRARQTVQILSTQTVLKQAVQRRHQRESGLAQLLHGAKSA</sequence>
<dbReference type="GO" id="GO:0000724">
    <property type="term" value="P:double-strand break repair via homologous recombination"/>
    <property type="evidence" value="ECO:0007669"/>
    <property type="project" value="UniProtKB-UniRule"/>
</dbReference>
<organism evidence="13 14">
    <name type="scientific">Methylophaga muralis</name>
    <dbReference type="NCBI Taxonomy" id="291169"/>
    <lineage>
        <taxon>Bacteria</taxon>
        <taxon>Pseudomonadati</taxon>
        <taxon>Pseudomonadota</taxon>
        <taxon>Gammaproteobacteria</taxon>
        <taxon>Thiotrichales</taxon>
        <taxon>Piscirickettsiaceae</taxon>
        <taxon>Methylophaga</taxon>
    </lineage>
</organism>
<comment type="caution">
    <text evidence="13">The sequence shown here is derived from an EMBL/GenBank/DDBJ whole genome shotgun (WGS) entry which is preliminary data.</text>
</comment>
<dbReference type="PANTHER" id="PTHR43788">
    <property type="entry name" value="DNA2/NAM7 HELICASE FAMILY MEMBER"/>
    <property type="match status" value="1"/>
</dbReference>
<comment type="catalytic activity">
    <reaction evidence="11">
        <text>ATP + H2O = ADP + phosphate + H(+)</text>
        <dbReference type="Rhea" id="RHEA:13065"/>
        <dbReference type="ChEBI" id="CHEBI:15377"/>
        <dbReference type="ChEBI" id="CHEBI:15378"/>
        <dbReference type="ChEBI" id="CHEBI:30616"/>
        <dbReference type="ChEBI" id="CHEBI:43474"/>
        <dbReference type="ChEBI" id="CHEBI:456216"/>
        <dbReference type="EC" id="5.6.2.3"/>
    </reaction>
</comment>
<dbReference type="Gene3D" id="1.10.10.1020">
    <property type="entry name" value="RecBCD complex, subunit RecD, N-terminal domain"/>
    <property type="match status" value="1"/>
</dbReference>
<dbReference type="Pfam" id="PF13245">
    <property type="entry name" value="AAA_19"/>
    <property type="match status" value="1"/>
</dbReference>
<dbReference type="InterPro" id="IPR049550">
    <property type="entry name" value="RecD_N"/>
</dbReference>
<evidence type="ECO:0000313" key="13">
    <source>
        <dbReference type="EMBL" id="ODN65858.1"/>
    </source>
</evidence>
<dbReference type="GO" id="GO:0008854">
    <property type="term" value="F:exodeoxyribonuclease V activity"/>
    <property type="evidence" value="ECO:0007669"/>
    <property type="project" value="InterPro"/>
</dbReference>
<dbReference type="AlphaFoldDB" id="A0A1E3GP90"/>
<keyword evidence="8 11" id="KW-0238">DNA-binding</keyword>
<dbReference type="PATRIC" id="fig|291169.3.peg.2398"/>
<dbReference type="InterPro" id="IPR041851">
    <property type="entry name" value="RecD_N_sf"/>
</dbReference>
<evidence type="ECO:0000256" key="11">
    <source>
        <dbReference type="HAMAP-Rule" id="MF_01487"/>
    </source>
</evidence>
<evidence type="ECO:0000256" key="4">
    <source>
        <dbReference type="ARBA" id="ARBA00022801"/>
    </source>
</evidence>
<evidence type="ECO:0000313" key="14">
    <source>
        <dbReference type="Proteomes" id="UP000094379"/>
    </source>
</evidence>
<evidence type="ECO:0000256" key="10">
    <source>
        <dbReference type="ARBA" id="ARBA00023235"/>
    </source>
</evidence>
<dbReference type="InterPro" id="IPR027417">
    <property type="entry name" value="P-loop_NTPase"/>
</dbReference>
<reference evidence="13 14" key="1">
    <citation type="submission" date="2016-07" db="EMBL/GenBank/DDBJ databases">
        <title>Draft Genome Sequence of Methylophaga muralis Bur 1.</title>
        <authorList>
            <person name="Vasilenko O.V."/>
            <person name="Doronina N.V."/>
            <person name="Shmareva M.N."/>
            <person name="Tarlachkov S.V."/>
            <person name="Mustakhimov I."/>
            <person name="Trotsenko Y.A."/>
        </authorList>
    </citation>
    <scope>NUCLEOTIDE SEQUENCE [LARGE SCALE GENOMIC DNA]</scope>
    <source>
        <strain evidence="13 14">Bur 1</strain>
    </source>
</reference>
<evidence type="ECO:0000256" key="8">
    <source>
        <dbReference type="ARBA" id="ARBA00023125"/>
    </source>
</evidence>
<evidence type="ECO:0000256" key="3">
    <source>
        <dbReference type="ARBA" id="ARBA00022763"/>
    </source>
</evidence>
<dbReference type="GO" id="GO:0009338">
    <property type="term" value="C:exodeoxyribonuclease V complex"/>
    <property type="evidence" value="ECO:0007669"/>
    <property type="project" value="InterPro"/>
</dbReference>
<dbReference type="CDD" id="cd17933">
    <property type="entry name" value="DEXSc_RecD-like"/>
    <property type="match status" value="1"/>
</dbReference>
<dbReference type="Pfam" id="PF13538">
    <property type="entry name" value="UvrD_C_2"/>
    <property type="match status" value="1"/>
</dbReference>
<dbReference type="GO" id="GO:0005524">
    <property type="term" value="F:ATP binding"/>
    <property type="evidence" value="ECO:0007669"/>
    <property type="project" value="UniProtKB-UniRule"/>
</dbReference>
<keyword evidence="10 11" id="KW-0413">Isomerase</keyword>
<dbReference type="GO" id="GO:0043139">
    <property type="term" value="F:5'-3' DNA helicase activity"/>
    <property type="evidence" value="ECO:0007669"/>
    <property type="project" value="UniProtKB-UniRule"/>
</dbReference>
<keyword evidence="7 11" id="KW-0067">ATP-binding</keyword>
<protein>
    <recommendedName>
        <fullName evidence="11">RecBCD enzyme subunit RecD</fullName>
        <ecNumber evidence="11">5.6.2.3</ecNumber>
    </recommendedName>
    <alternativeName>
        <fullName evidence="11">DNA 5'-3' helicase subunit RecD</fullName>
    </alternativeName>
    <alternativeName>
        <fullName evidence="11">Exonuclease V subunit RecD</fullName>
        <shortName evidence="11">ExoV subunit RecD</shortName>
    </alternativeName>
    <alternativeName>
        <fullName evidence="11">Helicase/nuclease RecBCD subunit RecD</fullName>
    </alternativeName>
</protein>
<keyword evidence="6 11" id="KW-0269">Exonuclease</keyword>
<comment type="similarity">
    <text evidence="11">Belongs to the RecD family.</text>
</comment>
<comment type="function">
    <text evidence="11">A helicase/nuclease that prepares dsDNA breaks (DSB) for recombinational DNA repair. Binds to DSBs and unwinds DNA via a highly rapid and processive ATP-dependent bidirectional helicase activity. Unwinds dsDNA until it encounters a Chi (crossover hotspot instigator) sequence from the 3' direction. Cuts ssDNA a few nucleotides 3' to the Chi site. The properties and activities of the enzyme are changed at Chi. The Chi-altered holoenzyme produces a long 3'-ssDNA overhang and facilitates RecA-binding to the ssDNA for homologous DNA recombination and repair. Holoenzyme degrades any linearized DNA that is unable to undergo homologous recombination. In the holoenzyme this subunit has ssDNA-dependent ATPase and 5'-3' helicase activity. When added to pre-assembled RecBC greatly stimulates nuclease activity and augments holoenzyme processivity. Negatively regulates the RecA-loading ability of RecBCD.</text>
</comment>
<dbReference type="SMART" id="SM00382">
    <property type="entry name" value="AAA"/>
    <property type="match status" value="1"/>
</dbReference>
<dbReference type="InterPro" id="IPR027785">
    <property type="entry name" value="UvrD-like_helicase_C"/>
</dbReference>
<dbReference type="SUPFAM" id="SSF52540">
    <property type="entry name" value="P-loop containing nucleoside triphosphate hydrolases"/>
    <property type="match status" value="2"/>
</dbReference>
<keyword evidence="14" id="KW-1185">Reference proteome</keyword>
<evidence type="ECO:0000256" key="5">
    <source>
        <dbReference type="ARBA" id="ARBA00022806"/>
    </source>
</evidence>
<dbReference type="RefSeq" id="WP_069296772.1">
    <property type="nucleotide sequence ID" value="NZ_MCRI01000036.1"/>
</dbReference>
<keyword evidence="4 11" id="KW-0378">Hydrolase</keyword>
<dbReference type="GO" id="GO:0016887">
    <property type="term" value="F:ATP hydrolysis activity"/>
    <property type="evidence" value="ECO:0007669"/>
    <property type="project" value="RHEA"/>
</dbReference>
<dbReference type="EMBL" id="MCRI01000036">
    <property type="protein sequence ID" value="ODN65858.1"/>
    <property type="molecule type" value="Genomic_DNA"/>
</dbReference>
<keyword evidence="1 11" id="KW-0540">Nuclease</keyword>
<dbReference type="GO" id="GO:0017116">
    <property type="term" value="F:single-stranded DNA helicase activity"/>
    <property type="evidence" value="ECO:0007669"/>
    <property type="project" value="TreeGrafter"/>
</dbReference>
<dbReference type="Pfam" id="PF21185">
    <property type="entry name" value="RecD_N"/>
    <property type="match status" value="1"/>
</dbReference>
<accession>A0A1E3GP90</accession>
<feature type="domain" description="AAA+ ATPase" evidence="12">
    <location>
        <begin position="159"/>
        <end position="388"/>
    </location>
</feature>
<evidence type="ECO:0000256" key="9">
    <source>
        <dbReference type="ARBA" id="ARBA00023204"/>
    </source>
</evidence>
<dbReference type="Gene3D" id="3.40.50.300">
    <property type="entry name" value="P-loop containing nucleotide triphosphate hydrolases"/>
    <property type="match status" value="3"/>
</dbReference>
<keyword evidence="2 11" id="KW-0547">Nucleotide-binding</keyword>
<keyword evidence="9 11" id="KW-0234">DNA repair</keyword>
<dbReference type="HAMAP" id="MF_01487">
    <property type="entry name" value="RecD"/>
    <property type="match status" value="1"/>
</dbReference>
<evidence type="ECO:0000256" key="7">
    <source>
        <dbReference type="ARBA" id="ARBA00022840"/>
    </source>
</evidence>
<keyword evidence="5 11" id="KW-0347">Helicase</keyword>
<proteinExistence type="inferred from homology"/>
<dbReference type="EC" id="5.6.2.3" evidence="11"/>
<dbReference type="CDD" id="cd18809">
    <property type="entry name" value="SF1_C_RecD"/>
    <property type="match status" value="1"/>
</dbReference>
<feature type="binding site" evidence="11">
    <location>
        <begin position="167"/>
        <end position="174"/>
    </location>
    <ligand>
        <name>ATP</name>
        <dbReference type="ChEBI" id="CHEBI:30616"/>
    </ligand>
</feature>
<gene>
    <name evidence="11 13" type="primary">recD</name>
    <name evidence="13" type="ORF">A9E74_02380</name>
</gene>
<evidence type="ECO:0000256" key="2">
    <source>
        <dbReference type="ARBA" id="ARBA00022741"/>
    </source>
</evidence>